<dbReference type="SUPFAM" id="SSF54427">
    <property type="entry name" value="NTF2-like"/>
    <property type="match status" value="1"/>
</dbReference>
<dbReference type="Proteomes" id="UP000192610">
    <property type="component" value="Unassembled WGS sequence"/>
</dbReference>
<proteinExistence type="predicted"/>
<dbReference type="RefSeq" id="WP_165759067.1">
    <property type="nucleotide sequence ID" value="NZ_FOCZ01000005.1"/>
</dbReference>
<dbReference type="InterPro" id="IPR032710">
    <property type="entry name" value="NTF2-like_dom_sf"/>
</dbReference>
<reference evidence="3" key="1">
    <citation type="submission" date="2016-04" db="EMBL/GenBank/DDBJ databases">
        <authorList>
            <person name="Chen L."/>
            <person name="Zhuang W."/>
            <person name="Wang G."/>
        </authorList>
    </citation>
    <scope>NUCLEOTIDE SEQUENCE [LARGE SCALE GENOMIC DNA]</scope>
    <source>
        <strain evidence="3">17621</strain>
    </source>
</reference>
<evidence type="ECO:0000313" key="2">
    <source>
        <dbReference type="EMBL" id="OQP42943.1"/>
    </source>
</evidence>
<evidence type="ECO:0000259" key="1">
    <source>
        <dbReference type="Pfam" id="PF14534"/>
    </source>
</evidence>
<comment type="caution">
    <text evidence="2">The sequence shown here is derived from an EMBL/GenBank/DDBJ whole genome shotgun (WGS) entry which is preliminary data.</text>
</comment>
<dbReference type="PROSITE" id="PS51257">
    <property type="entry name" value="PROKAR_LIPOPROTEIN"/>
    <property type="match status" value="1"/>
</dbReference>
<dbReference type="InterPro" id="IPR027843">
    <property type="entry name" value="DUF4440"/>
</dbReference>
<protein>
    <recommendedName>
        <fullName evidence="1">DUF4440 domain-containing protein</fullName>
    </recommendedName>
</protein>
<keyword evidence="3" id="KW-1185">Reference proteome</keyword>
<gene>
    <name evidence="2" type="ORF">A4H97_12385</name>
</gene>
<dbReference type="Gene3D" id="3.10.450.50">
    <property type="match status" value="1"/>
</dbReference>
<evidence type="ECO:0000313" key="3">
    <source>
        <dbReference type="Proteomes" id="UP000192610"/>
    </source>
</evidence>
<name>A0A1V9EA02_9BACT</name>
<sequence length="162" mass="18264">MKIPSLGSLFLLLVLGACNQPVDKIKEEAKLMQLSRELSKLSLADSTETILSYWADDAVVMPPGHPPIKGKMAIKNMLLDKARTPGFKVSWEPKSVVISKSGDLAYITEENQISVYHTLGKSFINVNKGISIWRKENDSWKKLIDIWNTDPFCFKEDKLVQN</sequence>
<accession>A0A1V9EA02</accession>
<dbReference type="EMBL" id="LVXG01000056">
    <property type="protein sequence ID" value="OQP42943.1"/>
    <property type="molecule type" value="Genomic_DNA"/>
</dbReference>
<dbReference type="AlphaFoldDB" id="A0A1V9EA02"/>
<dbReference type="Pfam" id="PF14534">
    <property type="entry name" value="DUF4440"/>
    <property type="match status" value="1"/>
</dbReference>
<organism evidence="2 3">
    <name type="scientific">Niastella yeongjuensis</name>
    <dbReference type="NCBI Taxonomy" id="354355"/>
    <lineage>
        <taxon>Bacteria</taxon>
        <taxon>Pseudomonadati</taxon>
        <taxon>Bacteroidota</taxon>
        <taxon>Chitinophagia</taxon>
        <taxon>Chitinophagales</taxon>
        <taxon>Chitinophagaceae</taxon>
        <taxon>Niastella</taxon>
    </lineage>
</organism>
<dbReference type="STRING" id="354355.SAMN05660816_03145"/>
<feature type="domain" description="DUF4440" evidence="1">
    <location>
        <begin position="32"/>
        <end position="141"/>
    </location>
</feature>